<evidence type="ECO:0000256" key="2">
    <source>
        <dbReference type="ARBA" id="ARBA00022457"/>
    </source>
</evidence>
<dbReference type="InterPro" id="IPR043502">
    <property type="entry name" value="DNA/RNA_pol_sf"/>
</dbReference>
<dbReference type="KEGG" id="faf:OE104_03975"/>
<dbReference type="SUPFAM" id="SSF56672">
    <property type="entry name" value="DNA/RNA polymerases"/>
    <property type="match status" value="1"/>
</dbReference>
<dbReference type="InterPro" id="IPR050116">
    <property type="entry name" value="DNA_polymerase-Y"/>
</dbReference>
<keyword evidence="2" id="KW-0515">Mutator protein</keyword>
<evidence type="ECO:0000313" key="7">
    <source>
        <dbReference type="Proteomes" id="UP001164718"/>
    </source>
</evidence>
<dbReference type="Pfam" id="PF11798">
    <property type="entry name" value="IMS_HHH"/>
    <property type="match status" value="1"/>
</dbReference>
<dbReference type="GO" id="GO:0005829">
    <property type="term" value="C:cytosol"/>
    <property type="evidence" value="ECO:0007669"/>
    <property type="project" value="TreeGrafter"/>
</dbReference>
<evidence type="ECO:0000259" key="5">
    <source>
        <dbReference type="PROSITE" id="PS50173"/>
    </source>
</evidence>
<dbReference type="Pfam" id="PF11799">
    <property type="entry name" value="IMS_C"/>
    <property type="match status" value="1"/>
</dbReference>
<name>A0A9E8LW05_9BACI</name>
<dbReference type="PANTHER" id="PTHR11076">
    <property type="entry name" value="DNA REPAIR POLYMERASE UMUC / TRANSFERASE FAMILY MEMBER"/>
    <property type="match status" value="1"/>
</dbReference>
<evidence type="ECO:0000256" key="3">
    <source>
        <dbReference type="ARBA" id="ARBA00022763"/>
    </source>
</evidence>
<sequence>MVDYSKLPRQHILCIDMKSFYASCSAVMLGLDPLESYVVVAGDHGRQGSVVLASSPRMKKDFGIKTGSRLFEVPDDPRIHIVEPKMATYLRVSTEITRLFHCYVPKEAIHVYSVDESFIQIDGTHYIWGDAYTIAEKIRDEIERQFQLPCAIGMGPNMLLAKLALDLEAKKSGIAYWSYEDVPKKLWPISPLSRMWGIGKRLEKRLNGLGIFSVGQLAHYDLTKLEAKFGIMGNQLYYHAWGVDLSEIGAPIMDGQISFSKSQILLRDYKKEEEIRHVILEMSEEVARRARSHHMAGRTISLGIGYSHEEMGGGFYRSKTIEKPTNITMDVYRVCLALFHNHYDGRTVRQIYVSMSNIVSDRWMQLDLFDLERWKKRELGYTMDRIRHRFGSASLLRAASYMEGGTARIRAKLVGGHKA</sequence>
<evidence type="ECO:0000256" key="4">
    <source>
        <dbReference type="ARBA" id="ARBA00022932"/>
    </source>
</evidence>
<dbReference type="CDD" id="cd01700">
    <property type="entry name" value="PolY_Pol_V_umuC"/>
    <property type="match status" value="1"/>
</dbReference>
<dbReference type="GO" id="GO:0003887">
    <property type="term" value="F:DNA-directed DNA polymerase activity"/>
    <property type="evidence" value="ECO:0007669"/>
    <property type="project" value="UniProtKB-KW"/>
</dbReference>
<dbReference type="EMBL" id="CP106878">
    <property type="protein sequence ID" value="WAA10492.1"/>
    <property type="molecule type" value="Genomic_DNA"/>
</dbReference>
<comment type="similarity">
    <text evidence="1">Belongs to the DNA polymerase type-Y family.</text>
</comment>
<dbReference type="Pfam" id="PF00817">
    <property type="entry name" value="IMS"/>
    <property type="match status" value="1"/>
</dbReference>
<protein>
    <submittedName>
        <fullName evidence="6">UV damage repair protein UvrX</fullName>
    </submittedName>
</protein>
<keyword evidence="3" id="KW-0227">DNA damage</keyword>
<dbReference type="InterPro" id="IPR043128">
    <property type="entry name" value="Rev_trsase/Diguanyl_cyclase"/>
</dbReference>
<gene>
    <name evidence="6" type="ORF">OE104_03975</name>
</gene>
<dbReference type="InterPro" id="IPR036775">
    <property type="entry name" value="DNA_pol_Y-fam_lit_finger_sf"/>
</dbReference>
<dbReference type="Gene3D" id="1.10.150.20">
    <property type="entry name" value="5' to 3' exonuclease, C-terminal subdomain"/>
    <property type="match status" value="1"/>
</dbReference>
<evidence type="ECO:0000313" key="6">
    <source>
        <dbReference type="EMBL" id="WAA10492.1"/>
    </source>
</evidence>
<feature type="domain" description="UmuC" evidence="5">
    <location>
        <begin position="12"/>
        <end position="199"/>
    </location>
</feature>
<dbReference type="Gene3D" id="3.30.70.270">
    <property type="match status" value="1"/>
</dbReference>
<dbReference type="Gene3D" id="3.40.1170.60">
    <property type="match status" value="1"/>
</dbReference>
<keyword evidence="4" id="KW-0808">Transferase</keyword>
<dbReference type="GO" id="GO:0003684">
    <property type="term" value="F:damaged DNA binding"/>
    <property type="evidence" value="ECO:0007669"/>
    <property type="project" value="InterPro"/>
</dbReference>
<dbReference type="Proteomes" id="UP001164718">
    <property type="component" value="Chromosome"/>
</dbReference>
<dbReference type="GO" id="GO:0009432">
    <property type="term" value="P:SOS response"/>
    <property type="evidence" value="ECO:0007669"/>
    <property type="project" value="TreeGrafter"/>
</dbReference>
<keyword evidence="4" id="KW-0239">DNA-directed DNA polymerase</keyword>
<accession>A0A9E8LW05</accession>
<keyword evidence="7" id="KW-1185">Reference proteome</keyword>
<dbReference type="PANTHER" id="PTHR11076:SF35">
    <property type="entry name" value="DNA REPAIR PROTEIN HOMOLOG YOBH"/>
    <property type="match status" value="1"/>
</dbReference>
<dbReference type="SUPFAM" id="SSF100879">
    <property type="entry name" value="Lesion bypass DNA polymerase (Y-family), little finger domain"/>
    <property type="match status" value="1"/>
</dbReference>
<reference evidence="6" key="1">
    <citation type="submission" date="2022-09" db="EMBL/GenBank/DDBJ databases">
        <title>Complete Genomes of Fervidibacillus albus and Fervidibacillus halotolerans isolated from tidal flat sediments.</title>
        <authorList>
            <person name="Kwon K.K."/>
            <person name="Yang S.-H."/>
            <person name="Park M.J."/>
            <person name="Oh H.-M."/>
        </authorList>
    </citation>
    <scope>NUCLEOTIDE SEQUENCE</scope>
    <source>
        <strain evidence="6">MEBiC13591</strain>
    </source>
</reference>
<proteinExistence type="inferred from homology"/>
<dbReference type="PROSITE" id="PS50173">
    <property type="entry name" value="UMUC"/>
    <property type="match status" value="1"/>
</dbReference>
<evidence type="ECO:0000256" key="1">
    <source>
        <dbReference type="ARBA" id="ARBA00010945"/>
    </source>
</evidence>
<dbReference type="RefSeq" id="WP_275418283.1">
    <property type="nucleotide sequence ID" value="NZ_CP106878.1"/>
</dbReference>
<organism evidence="6 7">
    <name type="scientific">Fervidibacillus albus</name>
    <dbReference type="NCBI Taxonomy" id="2980026"/>
    <lineage>
        <taxon>Bacteria</taxon>
        <taxon>Bacillati</taxon>
        <taxon>Bacillota</taxon>
        <taxon>Bacilli</taxon>
        <taxon>Bacillales</taxon>
        <taxon>Bacillaceae</taxon>
        <taxon>Fervidibacillus</taxon>
    </lineage>
</organism>
<dbReference type="GO" id="GO:0006281">
    <property type="term" value="P:DNA repair"/>
    <property type="evidence" value="ECO:0007669"/>
    <property type="project" value="InterPro"/>
</dbReference>
<dbReference type="AlphaFoldDB" id="A0A9E8LW05"/>
<keyword evidence="4" id="KW-0548">Nucleotidyltransferase</keyword>
<dbReference type="InterPro" id="IPR024728">
    <property type="entry name" value="PolY_HhH_motif"/>
</dbReference>
<dbReference type="InterPro" id="IPR017961">
    <property type="entry name" value="DNA_pol_Y-fam_little_finger"/>
</dbReference>
<dbReference type="GO" id="GO:0042276">
    <property type="term" value="P:error-prone translesion synthesis"/>
    <property type="evidence" value="ECO:0007669"/>
    <property type="project" value="TreeGrafter"/>
</dbReference>
<dbReference type="InterPro" id="IPR001126">
    <property type="entry name" value="UmuC"/>
</dbReference>
<dbReference type="Gene3D" id="3.30.1490.100">
    <property type="entry name" value="DNA polymerase, Y-family, little finger domain"/>
    <property type="match status" value="1"/>
</dbReference>